<protein>
    <submittedName>
        <fullName evidence="2">DUF2760 domain-containing protein</fullName>
    </submittedName>
</protein>
<reference evidence="3" key="1">
    <citation type="journal article" date="2019" name="Int. J. Syst. Evol. Microbiol.">
        <title>The Global Catalogue of Microorganisms (GCM) 10K type strain sequencing project: providing services to taxonomists for standard genome sequencing and annotation.</title>
        <authorList>
            <consortium name="The Broad Institute Genomics Platform"/>
            <consortium name="The Broad Institute Genome Sequencing Center for Infectious Disease"/>
            <person name="Wu L."/>
            <person name="Ma J."/>
        </authorList>
    </citation>
    <scope>NUCLEOTIDE SEQUENCE [LARGE SCALE GENOMIC DNA]</scope>
    <source>
        <strain evidence="3">JCM 30774</strain>
    </source>
</reference>
<sequence length="198" mass="21341">MSDKQLNSIGFLPRFFGAFGQLFKYMGNGDYAARCQAVASGEKLAFEAKPEVITKTVEVIKEVEVQAPKLDSVNEDGALQLLQLLQQDARLIDFVQENIDGYGDAEVGAAARQIHSGCAKVVSQYFTIAPVHSSPENSRVEVAADYDPKSIKLEGRVTGSGPYTGTLIHPGWKVTQTNLPKVTSTEGLAILAPAEVEV</sequence>
<keyword evidence="3" id="KW-1185">Reference proteome</keyword>
<dbReference type="InterPro" id="IPR021212">
    <property type="entry name" value="DUF2760"/>
</dbReference>
<name>A0ABW4B0Y8_9GAMM</name>
<feature type="domain" description="DUF2760" evidence="1">
    <location>
        <begin position="75"/>
        <end position="197"/>
    </location>
</feature>
<dbReference type="Proteomes" id="UP001597059">
    <property type="component" value="Unassembled WGS sequence"/>
</dbReference>
<dbReference type="Pfam" id="PF10816">
    <property type="entry name" value="DUF2760"/>
    <property type="match status" value="1"/>
</dbReference>
<evidence type="ECO:0000313" key="2">
    <source>
        <dbReference type="EMBL" id="MFD1383722.1"/>
    </source>
</evidence>
<evidence type="ECO:0000259" key="1">
    <source>
        <dbReference type="Pfam" id="PF10816"/>
    </source>
</evidence>
<accession>A0ABW4B0Y8</accession>
<dbReference type="EMBL" id="JBHTMN010000011">
    <property type="protein sequence ID" value="MFD1383722.1"/>
    <property type="molecule type" value="Genomic_DNA"/>
</dbReference>
<comment type="caution">
    <text evidence="2">The sequence shown here is derived from an EMBL/GenBank/DDBJ whole genome shotgun (WGS) entry which is preliminary data.</text>
</comment>
<organism evidence="2 3">
    <name type="scientific">Rhodanobacter aciditrophus</name>
    <dbReference type="NCBI Taxonomy" id="1623218"/>
    <lineage>
        <taxon>Bacteria</taxon>
        <taxon>Pseudomonadati</taxon>
        <taxon>Pseudomonadota</taxon>
        <taxon>Gammaproteobacteria</taxon>
        <taxon>Lysobacterales</taxon>
        <taxon>Rhodanobacteraceae</taxon>
        <taxon>Rhodanobacter</taxon>
    </lineage>
</organism>
<evidence type="ECO:0000313" key="3">
    <source>
        <dbReference type="Proteomes" id="UP001597059"/>
    </source>
</evidence>
<dbReference type="RefSeq" id="WP_377367259.1">
    <property type="nucleotide sequence ID" value="NZ_JBHTMN010000011.1"/>
</dbReference>
<gene>
    <name evidence="2" type="ORF">ACFQ45_10105</name>
</gene>
<proteinExistence type="predicted"/>